<dbReference type="SUPFAM" id="SSF52833">
    <property type="entry name" value="Thioredoxin-like"/>
    <property type="match status" value="1"/>
</dbReference>
<dbReference type="PANTHER" id="PTHR42943:SF2">
    <property type="entry name" value="GLUTATHIONE S-TRANSFERASE KAPPA 1"/>
    <property type="match status" value="1"/>
</dbReference>
<protein>
    <recommendedName>
        <fullName evidence="1">2-hydroxychromene-2-carboxylate isomerase</fullName>
        <ecNumber evidence="1">5.99.1.4</ecNumber>
    </recommendedName>
</protein>
<proteinExistence type="inferred from homology"/>
<evidence type="ECO:0000259" key="2">
    <source>
        <dbReference type="Pfam" id="PF01323"/>
    </source>
</evidence>
<dbReference type="PANTHER" id="PTHR42943">
    <property type="entry name" value="GLUTATHIONE S-TRANSFERASE KAPPA"/>
    <property type="match status" value="1"/>
</dbReference>
<dbReference type="InterPro" id="IPR051924">
    <property type="entry name" value="GST_Kappa/NadH"/>
</dbReference>
<dbReference type="InterPro" id="IPR014440">
    <property type="entry name" value="HCCAis_GSTk"/>
</dbReference>
<sequence length="194" mass="21804">MTKAVEFFFDVGSPASYVAWAQMAALAERSGAEIIYKPMLLGGVFKATGNQSPAMIPTKARYMMVDLQRAADYYNTPFKFNPHFPVNTLMLMRGAVAYIDSPRFHDYLNAIFTALWVNAKDMTTLDGVSEVLNAAGFDPAEVLTLCERDEVKTRLKDITNDAIERHVFGAPTFFVGDEMFFGQDRLDYLERALQ</sequence>
<dbReference type="InterPro" id="IPR036249">
    <property type="entry name" value="Thioredoxin-like_sf"/>
</dbReference>
<dbReference type="Gene3D" id="3.40.30.10">
    <property type="entry name" value="Glutaredoxin"/>
    <property type="match status" value="1"/>
</dbReference>
<dbReference type="GO" id="GO:0016853">
    <property type="term" value="F:isomerase activity"/>
    <property type="evidence" value="ECO:0007669"/>
    <property type="project" value="UniProtKB-KW"/>
</dbReference>
<dbReference type="RefSeq" id="WP_344935839.1">
    <property type="nucleotide sequence ID" value="NZ_BAABDM010000003.1"/>
</dbReference>
<dbReference type="Pfam" id="PF01323">
    <property type="entry name" value="DSBA"/>
    <property type="match status" value="1"/>
</dbReference>
<keyword evidence="1 3" id="KW-0413">Isomerase</keyword>
<comment type="catalytic activity">
    <reaction evidence="1">
        <text>2-hydroxychromene-2-carboxylate = (3E)-4-(2-hydroxyphenyl)-2-oxobut-3-enoate</text>
        <dbReference type="Rhea" id="RHEA:27401"/>
        <dbReference type="ChEBI" id="CHEBI:59350"/>
        <dbReference type="ChEBI" id="CHEBI:59353"/>
        <dbReference type="EC" id="5.99.1.4"/>
    </reaction>
</comment>
<dbReference type="Proteomes" id="UP001500392">
    <property type="component" value="Unassembled WGS sequence"/>
</dbReference>
<gene>
    <name evidence="3" type="ORF">GCM10022414_22250</name>
</gene>
<dbReference type="InterPro" id="IPR044087">
    <property type="entry name" value="NahD-like"/>
</dbReference>
<evidence type="ECO:0000256" key="1">
    <source>
        <dbReference type="PIRNR" id="PIRNR006386"/>
    </source>
</evidence>
<keyword evidence="4" id="KW-1185">Reference proteome</keyword>
<evidence type="ECO:0000313" key="3">
    <source>
        <dbReference type="EMBL" id="GAA4097164.1"/>
    </source>
</evidence>
<evidence type="ECO:0000313" key="4">
    <source>
        <dbReference type="Proteomes" id="UP001500392"/>
    </source>
</evidence>
<reference evidence="4" key="1">
    <citation type="journal article" date="2019" name="Int. J. Syst. Evol. Microbiol.">
        <title>The Global Catalogue of Microorganisms (GCM) 10K type strain sequencing project: providing services to taxonomists for standard genome sequencing and annotation.</title>
        <authorList>
            <consortium name="The Broad Institute Genomics Platform"/>
            <consortium name="The Broad Institute Genome Sequencing Center for Infectious Disease"/>
            <person name="Wu L."/>
            <person name="Ma J."/>
        </authorList>
    </citation>
    <scope>NUCLEOTIDE SEQUENCE [LARGE SCALE GENOMIC DNA]</scope>
    <source>
        <strain evidence="4">JCM 17304</strain>
    </source>
</reference>
<organism evidence="3 4">
    <name type="scientific">Zhongshania borealis</name>
    <dbReference type="NCBI Taxonomy" id="889488"/>
    <lineage>
        <taxon>Bacteria</taxon>
        <taxon>Pseudomonadati</taxon>
        <taxon>Pseudomonadota</taxon>
        <taxon>Gammaproteobacteria</taxon>
        <taxon>Cellvibrionales</taxon>
        <taxon>Spongiibacteraceae</taxon>
        <taxon>Zhongshania</taxon>
    </lineage>
</organism>
<dbReference type="InterPro" id="IPR001853">
    <property type="entry name" value="DSBA-like_thioredoxin_dom"/>
</dbReference>
<comment type="caution">
    <text evidence="3">The sequence shown here is derived from an EMBL/GenBank/DDBJ whole genome shotgun (WGS) entry which is preliminary data.</text>
</comment>
<comment type="similarity">
    <text evidence="1">Belongs to the GST superfamily. NadH family.</text>
</comment>
<name>A0ABP7WUG7_9GAMM</name>
<dbReference type="EMBL" id="BAABDM010000003">
    <property type="protein sequence ID" value="GAA4097164.1"/>
    <property type="molecule type" value="Genomic_DNA"/>
</dbReference>
<accession>A0ABP7WUG7</accession>
<feature type="domain" description="DSBA-like thioredoxin" evidence="2">
    <location>
        <begin position="5"/>
        <end position="194"/>
    </location>
</feature>
<dbReference type="CDD" id="cd03022">
    <property type="entry name" value="DsbA_HCCA_Iso"/>
    <property type="match status" value="1"/>
</dbReference>
<dbReference type="EC" id="5.99.1.4" evidence="1"/>
<dbReference type="PIRSF" id="PIRSF006386">
    <property type="entry name" value="HCCAis_GSTk"/>
    <property type="match status" value="1"/>
</dbReference>